<protein>
    <submittedName>
        <fullName evidence="2">Protein CBG25827</fullName>
    </submittedName>
</protein>
<name>B6IM34_CAEBR</name>
<dbReference type="AlphaFoldDB" id="B6IM34"/>
<keyword evidence="1" id="KW-0812">Transmembrane</keyword>
<feature type="transmembrane region" description="Helical" evidence="1">
    <location>
        <begin position="72"/>
        <end position="91"/>
    </location>
</feature>
<accession>B6IM34</accession>
<keyword evidence="1" id="KW-0472">Membrane</keyword>
<dbReference type="OMA" id="FIHITNI"/>
<organism evidence="2 3">
    <name type="scientific">Caenorhabditis briggsae</name>
    <dbReference type="NCBI Taxonomy" id="6238"/>
    <lineage>
        <taxon>Eukaryota</taxon>
        <taxon>Metazoa</taxon>
        <taxon>Ecdysozoa</taxon>
        <taxon>Nematoda</taxon>
        <taxon>Chromadorea</taxon>
        <taxon>Rhabditida</taxon>
        <taxon>Rhabditina</taxon>
        <taxon>Rhabditomorpha</taxon>
        <taxon>Rhabditoidea</taxon>
        <taxon>Rhabditidae</taxon>
        <taxon>Peloderinae</taxon>
        <taxon>Caenorhabditis</taxon>
    </lineage>
</organism>
<dbReference type="EMBL" id="HE601367">
    <property type="protein sequence ID" value="CAS00964.1"/>
    <property type="molecule type" value="Genomic_DNA"/>
</dbReference>
<evidence type="ECO:0000256" key="1">
    <source>
        <dbReference type="SAM" id="Phobius"/>
    </source>
</evidence>
<feature type="transmembrane region" description="Helical" evidence="1">
    <location>
        <begin position="97"/>
        <end position="117"/>
    </location>
</feature>
<evidence type="ECO:0000313" key="4">
    <source>
        <dbReference type="WormBase" id="CBG25827"/>
    </source>
</evidence>
<sequence length="147" mass="17033">MSMYQKNLKIGIFGLLFCAMVQRCAWFYMKGKLEIGFPILCISDTFSMLSILIFLLEGSTACDVRYKRWKEYSVFTVVFTVISTYTLLRFIGDYYDLMFHLAYSITVAVHIIDVHVLSCNQIRVNLMVPVPKKPQENQLILGESFMV</sequence>
<reference evidence="2 3" key="2">
    <citation type="journal article" date="2011" name="PLoS Genet.">
        <title>Caenorhabditis briggsae recombinant inbred line genotypes reveal inter-strain incompatibility and the evolution of recombination.</title>
        <authorList>
            <person name="Ross J.A."/>
            <person name="Koboldt D.C."/>
            <person name="Staisch J.E."/>
            <person name="Chamberlin H.M."/>
            <person name="Gupta B.P."/>
            <person name="Miller R.D."/>
            <person name="Baird S.E."/>
            <person name="Haag E.S."/>
        </authorList>
    </citation>
    <scope>NUCLEOTIDE SEQUENCE [LARGE SCALE GENOMIC DNA]</scope>
    <source>
        <strain evidence="2 3">AF16</strain>
    </source>
</reference>
<dbReference type="InParanoid" id="B6IM34"/>
<dbReference type="GeneID" id="68917309"/>
<reference evidence="2 3" key="1">
    <citation type="journal article" date="2003" name="PLoS Biol.">
        <title>The genome sequence of Caenorhabditis briggsae: a platform for comparative genomics.</title>
        <authorList>
            <person name="Stein L.D."/>
            <person name="Bao Z."/>
            <person name="Blasiar D."/>
            <person name="Blumenthal T."/>
            <person name="Brent M.R."/>
            <person name="Chen N."/>
            <person name="Chinwalla A."/>
            <person name="Clarke L."/>
            <person name="Clee C."/>
            <person name="Coghlan A."/>
            <person name="Coulson A."/>
            <person name="D'Eustachio P."/>
            <person name="Fitch D.H."/>
            <person name="Fulton L.A."/>
            <person name="Fulton R.E."/>
            <person name="Griffiths-Jones S."/>
            <person name="Harris T.W."/>
            <person name="Hillier L.W."/>
            <person name="Kamath R."/>
            <person name="Kuwabara P.E."/>
            <person name="Mardis E.R."/>
            <person name="Marra M.A."/>
            <person name="Miner T.L."/>
            <person name="Minx P."/>
            <person name="Mullikin J.C."/>
            <person name="Plumb R.W."/>
            <person name="Rogers J."/>
            <person name="Schein J.E."/>
            <person name="Sohrmann M."/>
            <person name="Spieth J."/>
            <person name="Stajich J.E."/>
            <person name="Wei C."/>
            <person name="Willey D."/>
            <person name="Wilson R.K."/>
            <person name="Durbin R."/>
            <person name="Waterston R.H."/>
        </authorList>
    </citation>
    <scope>NUCLEOTIDE SEQUENCE [LARGE SCALE GENOMIC DNA]</scope>
    <source>
        <strain evidence="2 3">AF16</strain>
    </source>
</reference>
<feature type="transmembrane region" description="Helical" evidence="1">
    <location>
        <begin position="12"/>
        <end position="29"/>
    </location>
</feature>
<dbReference type="eggNOG" id="ENOG502TJ1H">
    <property type="taxonomic scope" value="Eukaryota"/>
</dbReference>
<dbReference type="WormBase" id="CBG25827">
    <property type="protein sequence ID" value="CBP47228"/>
    <property type="gene ID" value="WBGene00087241"/>
</dbReference>
<proteinExistence type="predicted"/>
<dbReference type="HOGENOM" id="CLU_1769720_0_0_1"/>
<dbReference type="Proteomes" id="UP000008549">
    <property type="component" value="Unassembled WGS sequence"/>
</dbReference>
<evidence type="ECO:0000313" key="3">
    <source>
        <dbReference type="Proteomes" id="UP000008549"/>
    </source>
</evidence>
<feature type="transmembrane region" description="Helical" evidence="1">
    <location>
        <begin position="35"/>
        <end position="56"/>
    </location>
</feature>
<keyword evidence="1" id="KW-1133">Transmembrane helix</keyword>
<evidence type="ECO:0000313" key="2">
    <source>
        <dbReference type="EMBL" id="CAS00964.1"/>
    </source>
</evidence>
<keyword evidence="3" id="KW-1185">Reference proteome</keyword>
<dbReference type="RefSeq" id="XP_045100521.1">
    <property type="nucleotide sequence ID" value="XM_045243503.1"/>
</dbReference>
<dbReference type="KEGG" id="cbr:CBG_25827"/>
<dbReference type="CTD" id="68917309"/>
<gene>
    <name evidence="2 4" type="ORF">CBG25827</name>
    <name evidence="2" type="ORF">CBG_25827</name>
</gene>